<dbReference type="Pfam" id="PF01636">
    <property type="entry name" value="APH"/>
    <property type="match status" value="1"/>
</dbReference>
<evidence type="ECO:0000259" key="1">
    <source>
        <dbReference type="Pfam" id="PF01636"/>
    </source>
</evidence>
<dbReference type="RefSeq" id="WP_191267467.1">
    <property type="nucleotide sequence ID" value="NZ_BMXJ01000001.1"/>
</dbReference>
<name>A0ABR9HN35_9ACTN</name>
<dbReference type="GO" id="GO:0016301">
    <property type="term" value="F:kinase activity"/>
    <property type="evidence" value="ECO:0007669"/>
    <property type="project" value="UniProtKB-KW"/>
</dbReference>
<evidence type="ECO:0000313" key="2">
    <source>
        <dbReference type="EMBL" id="MBE1460452.1"/>
    </source>
</evidence>
<keyword evidence="3" id="KW-1185">Reference proteome</keyword>
<proteinExistence type="predicted"/>
<dbReference type="Gene3D" id="3.90.1200.10">
    <property type="match status" value="1"/>
</dbReference>
<feature type="domain" description="Aminoglycoside phosphotransferase" evidence="1">
    <location>
        <begin position="77"/>
        <end position="145"/>
    </location>
</feature>
<keyword evidence="2" id="KW-0808">Transferase</keyword>
<evidence type="ECO:0000313" key="3">
    <source>
        <dbReference type="Proteomes" id="UP000598217"/>
    </source>
</evidence>
<protein>
    <submittedName>
        <fullName evidence="2">Aminoglycoside phosphotransferase (APT) family kinase protein</fullName>
    </submittedName>
</protein>
<dbReference type="EMBL" id="JADBDY010000001">
    <property type="protein sequence ID" value="MBE1460452.1"/>
    <property type="molecule type" value="Genomic_DNA"/>
</dbReference>
<organism evidence="2 3">
    <name type="scientific">Nocardiopsis terrae</name>
    <dbReference type="NCBI Taxonomy" id="372655"/>
    <lineage>
        <taxon>Bacteria</taxon>
        <taxon>Bacillati</taxon>
        <taxon>Actinomycetota</taxon>
        <taxon>Actinomycetes</taxon>
        <taxon>Streptosporangiales</taxon>
        <taxon>Nocardiopsidaceae</taxon>
        <taxon>Nocardiopsis</taxon>
    </lineage>
</organism>
<accession>A0ABR9HN35</accession>
<dbReference type="SUPFAM" id="SSF56112">
    <property type="entry name" value="Protein kinase-like (PK-like)"/>
    <property type="match status" value="1"/>
</dbReference>
<dbReference type="Proteomes" id="UP000598217">
    <property type="component" value="Unassembled WGS sequence"/>
</dbReference>
<dbReference type="InterPro" id="IPR002575">
    <property type="entry name" value="Aminoglycoside_PTrfase"/>
</dbReference>
<reference evidence="2 3" key="1">
    <citation type="submission" date="2020-10" db="EMBL/GenBank/DDBJ databases">
        <title>Sequencing the genomes of 1000 actinobacteria strains.</title>
        <authorList>
            <person name="Klenk H.-P."/>
        </authorList>
    </citation>
    <scope>NUCLEOTIDE SEQUENCE [LARGE SCALE GENOMIC DNA]</scope>
    <source>
        <strain evidence="2 3">DSM 45157</strain>
    </source>
</reference>
<keyword evidence="2" id="KW-0418">Kinase</keyword>
<sequence>MTSPLAAGRDADVFALDEHRVLRRYRGPQDTAPEAAAMAHAAGHGFPVPGVYRAEGAELEMERLYGPTALDAGLNGELGPEETARTLAELHGRLHALPPRSGAGRLLHMDLHPGNVVLTPEGPVVIDWTNARDGDPDLDLAVTALLLAVVSESALTPLAELAGACLPHYVGHVTGDPARLVDEAVALRGDDPNLSAGELSLLPRAAGLVRRAVDAGAKDARP</sequence>
<dbReference type="InterPro" id="IPR011009">
    <property type="entry name" value="Kinase-like_dom_sf"/>
</dbReference>
<gene>
    <name evidence="2" type="ORF">H4W79_004666</name>
</gene>
<comment type="caution">
    <text evidence="2">The sequence shown here is derived from an EMBL/GenBank/DDBJ whole genome shotgun (WGS) entry which is preliminary data.</text>
</comment>